<feature type="transmembrane region" description="Helical" evidence="2">
    <location>
        <begin position="241"/>
        <end position="268"/>
    </location>
</feature>
<proteinExistence type="predicted"/>
<feature type="transmembrane region" description="Helical" evidence="2">
    <location>
        <begin position="112"/>
        <end position="130"/>
    </location>
</feature>
<gene>
    <name evidence="3" type="ORF">SISNIDRAFT_492126</name>
</gene>
<feature type="transmembrane region" description="Helical" evidence="2">
    <location>
        <begin position="74"/>
        <end position="92"/>
    </location>
</feature>
<evidence type="ECO:0000256" key="2">
    <source>
        <dbReference type="SAM" id="Phobius"/>
    </source>
</evidence>
<feature type="compositionally biased region" description="Pro residues" evidence="1">
    <location>
        <begin position="287"/>
        <end position="296"/>
    </location>
</feature>
<dbReference type="AlphaFoldDB" id="A0A164M1Y8"/>
<feature type="transmembrane region" description="Helical" evidence="2">
    <location>
        <begin position="142"/>
        <end position="170"/>
    </location>
</feature>
<feature type="region of interest" description="Disordered" evidence="1">
    <location>
        <begin position="284"/>
        <end position="320"/>
    </location>
</feature>
<evidence type="ECO:0000313" key="3">
    <source>
        <dbReference type="EMBL" id="KZS86274.1"/>
    </source>
</evidence>
<dbReference type="Proteomes" id="UP000076722">
    <property type="component" value="Unassembled WGS sequence"/>
</dbReference>
<keyword evidence="2" id="KW-0472">Membrane</keyword>
<protein>
    <submittedName>
        <fullName evidence="3">Uncharacterized protein</fullName>
    </submittedName>
</protein>
<keyword evidence="4" id="KW-1185">Reference proteome</keyword>
<accession>A0A164M1Y8</accession>
<feature type="transmembrane region" description="Helical" evidence="2">
    <location>
        <begin position="46"/>
        <end position="68"/>
    </location>
</feature>
<evidence type="ECO:0000256" key="1">
    <source>
        <dbReference type="SAM" id="MobiDB-lite"/>
    </source>
</evidence>
<organism evidence="3 4">
    <name type="scientific">Sistotremastrum niveocremeum HHB9708</name>
    <dbReference type="NCBI Taxonomy" id="1314777"/>
    <lineage>
        <taxon>Eukaryota</taxon>
        <taxon>Fungi</taxon>
        <taxon>Dikarya</taxon>
        <taxon>Basidiomycota</taxon>
        <taxon>Agaricomycotina</taxon>
        <taxon>Agaricomycetes</taxon>
        <taxon>Sistotremastrales</taxon>
        <taxon>Sistotremastraceae</taxon>
        <taxon>Sertulicium</taxon>
        <taxon>Sertulicium niveocremeum</taxon>
    </lineage>
</organism>
<feature type="transmembrane region" description="Helical" evidence="2">
    <location>
        <begin position="216"/>
        <end position="235"/>
    </location>
</feature>
<evidence type="ECO:0000313" key="4">
    <source>
        <dbReference type="Proteomes" id="UP000076722"/>
    </source>
</evidence>
<reference evidence="3 4" key="1">
    <citation type="journal article" date="2016" name="Mol. Biol. Evol.">
        <title>Comparative Genomics of Early-Diverging Mushroom-Forming Fungi Provides Insights into the Origins of Lignocellulose Decay Capabilities.</title>
        <authorList>
            <person name="Nagy L.G."/>
            <person name="Riley R."/>
            <person name="Tritt A."/>
            <person name="Adam C."/>
            <person name="Daum C."/>
            <person name="Floudas D."/>
            <person name="Sun H."/>
            <person name="Yadav J.S."/>
            <person name="Pangilinan J."/>
            <person name="Larsson K.H."/>
            <person name="Matsuura K."/>
            <person name="Barry K."/>
            <person name="Labutti K."/>
            <person name="Kuo R."/>
            <person name="Ohm R.A."/>
            <person name="Bhattacharya S.S."/>
            <person name="Shirouzu T."/>
            <person name="Yoshinaga Y."/>
            <person name="Martin F.M."/>
            <person name="Grigoriev I.V."/>
            <person name="Hibbett D.S."/>
        </authorList>
    </citation>
    <scope>NUCLEOTIDE SEQUENCE [LARGE SCALE GENOMIC DNA]</scope>
    <source>
        <strain evidence="3 4">HHB9708</strain>
    </source>
</reference>
<keyword evidence="2" id="KW-1133">Transmembrane helix</keyword>
<sequence length="320" mass="34251">MLAFGILTILWLISLSFSCCSRFGLLTALRMHAHTQDPVISRRFTGFLSIIFLLATIDCVTVILSIFFNINPIALDWISLVSGFTTLAIQFLTATHHNYRLYIVFERELRSVAVPSVLSVASLGCGIFVTKELGRMLPSDPSHVSLVVAFFCLFGAHSAGTAICTAIRLLGQDARLLRIIQARVHHGSPSPSPPSPTSIHTTLQRSRSEYAPLARVLRNTGVASGLYMCSVAIAYSTKHPVAIPFVALAPHIAAIASTLSFIQIALLVTRDSAIENAVILSLARAPSHPPPPPPVPSAASASDNTSEVGFGASGADEQQK</sequence>
<name>A0A164M1Y8_9AGAM</name>
<keyword evidence="2" id="KW-0812">Transmembrane</keyword>
<feature type="transmembrane region" description="Helical" evidence="2">
    <location>
        <begin position="6"/>
        <end position="25"/>
    </location>
</feature>
<dbReference type="EMBL" id="KV419615">
    <property type="protein sequence ID" value="KZS86274.1"/>
    <property type="molecule type" value="Genomic_DNA"/>
</dbReference>